<dbReference type="AlphaFoldDB" id="A0A177NP89"/>
<proteinExistence type="predicted"/>
<evidence type="ECO:0000256" key="1">
    <source>
        <dbReference type="SAM" id="MobiDB-lite"/>
    </source>
</evidence>
<dbReference type="Proteomes" id="UP000077628">
    <property type="component" value="Unassembled WGS sequence"/>
</dbReference>
<organism evidence="2 3">
    <name type="scientific">Methylomonas koyamae</name>
    <dbReference type="NCBI Taxonomy" id="702114"/>
    <lineage>
        <taxon>Bacteria</taxon>
        <taxon>Pseudomonadati</taxon>
        <taxon>Pseudomonadota</taxon>
        <taxon>Gammaproteobacteria</taxon>
        <taxon>Methylococcales</taxon>
        <taxon>Methylococcaceae</taxon>
        <taxon>Methylomonas</taxon>
    </lineage>
</organism>
<keyword evidence="3" id="KW-1185">Reference proteome</keyword>
<evidence type="ECO:0000313" key="2">
    <source>
        <dbReference type="EMBL" id="OAI18860.1"/>
    </source>
</evidence>
<gene>
    <name evidence="2" type="ORF">A1355_05315</name>
</gene>
<dbReference type="STRING" id="702114.A1355_05315"/>
<name>A0A177NP89_9GAMM</name>
<protein>
    <submittedName>
        <fullName evidence="2">Uncharacterized protein</fullName>
    </submittedName>
</protein>
<feature type="compositionally biased region" description="Basic residues" evidence="1">
    <location>
        <begin position="57"/>
        <end position="66"/>
    </location>
</feature>
<accession>A0A177NP89</accession>
<comment type="caution">
    <text evidence="2">The sequence shown here is derived from an EMBL/GenBank/DDBJ whole genome shotgun (WGS) entry which is preliminary data.</text>
</comment>
<feature type="region of interest" description="Disordered" evidence="1">
    <location>
        <begin position="47"/>
        <end position="66"/>
    </location>
</feature>
<sequence>MDANSAVLALASAAFKLLIQIKKIAFVQVGTLLALLGTEACAAPQMKALQDDEKHPADRRRPRSNL</sequence>
<dbReference type="EMBL" id="LUUK01000164">
    <property type="protein sequence ID" value="OAI18860.1"/>
    <property type="molecule type" value="Genomic_DNA"/>
</dbReference>
<evidence type="ECO:0000313" key="3">
    <source>
        <dbReference type="Proteomes" id="UP000077628"/>
    </source>
</evidence>
<reference evidence="3" key="1">
    <citation type="submission" date="2016-03" db="EMBL/GenBank/DDBJ databases">
        <authorList>
            <person name="Heylen K."/>
            <person name="De Vos P."/>
            <person name="Vekeman B."/>
        </authorList>
    </citation>
    <scope>NUCLEOTIDE SEQUENCE [LARGE SCALE GENOMIC DNA]</scope>
    <source>
        <strain evidence="3">R-45383</strain>
    </source>
</reference>